<sequence>IKFRREGKAVFYSLDDDHVRTMISLGLEHIAE</sequence>
<proteinExistence type="predicted"/>
<evidence type="ECO:0000313" key="2">
    <source>
        <dbReference type="EMBL" id="EJW97199.1"/>
    </source>
</evidence>
<feature type="non-terminal residue" evidence="2">
    <location>
        <position position="1"/>
    </location>
</feature>
<reference evidence="2" key="1">
    <citation type="journal article" date="2012" name="PLoS ONE">
        <title>Gene sets for utilization of primary and secondary nutrition supplies in the distal gut of endangered iberian lynx.</title>
        <authorList>
            <person name="Alcaide M."/>
            <person name="Messina E."/>
            <person name="Richter M."/>
            <person name="Bargiela R."/>
            <person name="Peplies J."/>
            <person name="Huws S.A."/>
            <person name="Newbold C.J."/>
            <person name="Golyshin P.N."/>
            <person name="Simon M.A."/>
            <person name="Lopez G."/>
            <person name="Yakimov M.M."/>
            <person name="Ferrer M."/>
        </authorList>
    </citation>
    <scope>NUCLEOTIDE SEQUENCE</scope>
</reference>
<dbReference type="InterPro" id="IPR001845">
    <property type="entry name" value="HTH_ArsR_DNA-bd_dom"/>
</dbReference>
<dbReference type="PROSITE" id="PS50987">
    <property type="entry name" value="HTH_ARSR_2"/>
    <property type="match status" value="1"/>
</dbReference>
<dbReference type="EMBL" id="AMCI01004887">
    <property type="protein sequence ID" value="EJW97199.1"/>
    <property type="molecule type" value="Genomic_DNA"/>
</dbReference>
<accession>J9GCS9</accession>
<evidence type="ECO:0000259" key="1">
    <source>
        <dbReference type="PROSITE" id="PS50987"/>
    </source>
</evidence>
<protein>
    <submittedName>
        <fullName evidence="2">Transcriptional regulator, ArsR family</fullName>
    </submittedName>
</protein>
<name>J9GCS9_9ZZZZ</name>
<dbReference type="AlphaFoldDB" id="J9GCS9"/>
<gene>
    <name evidence="2" type="ORF">EVA_14694</name>
</gene>
<feature type="domain" description="HTH arsR-type" evidence="1">
    <location>
        <begin position="1"/>
        <end position="32"/>
    </location>
</feature>
<organism evidence="2">
    <name type="scientific">gut metagenome</name>
    <dbReference type="NCBI Taxonomy" id="749906"/>
    <lineage>
        <taxon>unclassified sequences</taxon>
        <taxon>metagenomes</taxon>
        <taxon>organismal metagenomes</taxon>
    </lineage>
</organism>
<dbReference type="GO" id="GO:0003700">
    <property type="term" value="F:DNA-binding transcription factor activity"/>
    <property type="evidence" value="ECO:0007669"/>
    <property type="project" value="InterPro"/>
</dbReference>
<comment type="caution">
    <text evidence="2">The sequence shown here is derived from an EMBL/GenBank/DDBJ whole genome shotgun (WGS) entry which is preliminary data.</text>
</comment>